<dbReference type="AlphaFoldDB" id="A0A1X6NDE4"/>
<accession>A0A1X6NDE4</accession>
<reference evidence="1 2" key="1">
    <citation type="submission" date="2017-04" db="EMBL/GenBank/DDBJ databases">
        <title>Genome Sequence of the Model Brown-Rot Fungus Postia placenta SB12.</title>
        <authorList>
            <consortium name="DOE Joint Genome Institute"/>
            <person name="Gaskell J."/>
            <person name="Kersten P."/>
            <person name="Larrondo L.F."/>
            <person name="Canessa P."/>
            <person name="Martinez D."/>
            <person name="Hibbett D."/>
            <person name="Schmoll M."/>
            <person name="Kubicek C.P."/>
            <person name="Martinez A.T."/>
            <person name="Yadav J."/>
            <person name="Master E."/>
            <person name="Magnuson J.K."/>
            <person name="James T."/>
            <person name="Yaver D."/>
            <person name="Berka R."/>
            <person name="Labutti K."/>
            <person name="Lipzen A."/>
            <person name="Aerts A."/>
            <person name="Barry K."/>
            <person name="Henrissat B."/>
            <person name="Blanchette R."/>
            <person name="Grigoriev I."/>
            <person name="Cullen D."/>
        </authorList>
    </citation>
    <scope>NUCLEOTIDE SEQUENCE [LARGE SCALE GENOMIC DNA]</scope>
    <source>
        <strain evidence="1 2">MAD-698-R-SB12</strain>
    </source>
</reference>
<dbReference type="RefSeq" id="XP_024343197.1">
    <property type="nucleotide sequence ID" value="XM_024484277.1"/>
</dbReference>
<proteinExistence type="predicted"/>
<gene>
    <name evidence="1" type="ORF">POSPLADRAFT_1132946</name>
</gene>
<dbReference type="EMBL" id="KZ110592">
    <property type="protein sequence ID" value="OSX66403.1"/>
    <property type="molecule type" value="Genomic_DNA"/>
</dbReference>
<sequence length="410" mass="45752">MILITLFISYLVFTTNIFIAYDHAARTFGYPSLGGPLKYLQLSGIAIRQPRWLPVVRVDMKTSSAAQWEVYEEFTLDGKVPGVPTQFSNFSISYVLPSLVSLDELTCPVAEDEEPFAQEADGRGDYHGGDEWCHALPESSLLDHLIWYHTQSAQSICALTEAPEEESVTTPSIDAINIVDVFNWHASSSSMNGTSPTLPNSPIDHIDLLVGWSILAMVLLFSVKRPKSATREPGPARRCEKKDEPEFLPDATYVVVGSKIPDAHVFGPTRDVPPSSNVLTGPVSVNGWSRDKKKRKRKGKKNKNFIVFHTIYATDEDEGRMAWRATLAVAPHPPSDSDVAACAPCLMVSSIKLQKNARADCIGLKLLQLDDVKRMWDWIPFAFPLIERMSRYVCYCFYLTNSSRTCLDSQ</sequence>
<dbReference type="OrthoDB" id="10278095at2759"/>
<keyword evidence="2" id="KW-1185">Reference proteome</keyword>
<dbReference type="Proteomes" id="UP000194127">
    <property type="component" value="Unassembled WGS sequence"/>
</dbReference>
<dbReference type="GeneID" id="36329226"/>
<protein>
    <submittedName>
        <fullName evidence="1">Uncharacterized protein</fullName>
    </submittedName>
</protein>
<name>A0A1X6NDE4_9APHY</name>
<evidence type="ECO:0000313" key="2">
    <source>
        <dbReference type="Proteomes" id="UP000194127"/>
    </source>
</evidence>
<organism evidence="1 2">
    <name type="scientific">Postia placenta MAD-698-R-SB12</name>
    <dbReference type="NCBI Taxonomy" id="670580"/>
    <lineage>
        <taxon>Eukaryota</taxon>
        <taxon>Fungi</taxon>
        <taxon>Dikarya</taxon>
        <taxon>Basidiomycota</taxon>
        <taxon>Agaricomycotina</taxon>
        <taxon>Agaricomycetes</taxon>
        <taxon>Polyporales</taxon>
        <taxon>Adustoporiaceae</taxon>
        <taxon>Rhodonia</taxon>
    </lineage>
</organism>
<evidence type="ECO:0000313" key="1">
    <source>
        <dbReference type="EMBL" id="OSX66403.1"/>
    </source>
</evidence>